<feature type="transmembrane region" description="Helical" evidence="1">
    <location>
        <begin position="80"/>
        <end position="100"/>
    </location>
</feature>
<dbReference type="RefSeq" id="WP_121658189.1">
    <property type="nucleotide sequence ID" value="NZ_BMEK01000001.1"/>
</dbReference>
<keyword evidence="1" id="KW-0812">Transmembrane</keyword>
<accession>A0A3L7J634</accession>
<dbReference type="InterPro" id="IPR007349">
    <property type="entry name" value="DUF418"/>
</dbReference>
<dbReference type="Pfam" id="PF04235">
    <property type="entry name" value="DUF418"/>
    <property type="match status" value="1"/>
</dbReference>
<feature type="transmembrane region" description="Helical" evidence="1">
    <location>
        <begin position="199"/>
        <end position="216"/>
    </location>
</feature>
<feature type="transmembrane region" description="Helical" evidence="1">
    <location>
        <begin position="271"/>
        <end position="294"/>
    </location>
</feature>
<feature type="transmembrane region" description="Helical" evidence="1">
    <location>
        <begin position="130"/>
        <end position="150"/>
    </location>
</feature>
<dbReference type="OrthoDB" id="4966979at2"/>
<feature type="transmembrane region" description="Helical" evidence="1">
    <location>
        <begin position="236"/>
        <end position="259"/>
    </location>
</feature>
<organism evidence="3 4">
    <name type="scientific">Mycetocola zhadangensis</name>
    <dbReference type="NCBI Taxonomy" id="1164595"/>
    <lineage>
        <taxon>Bacteria</taxon>
        <taxon>Bacillati</taxon>
        <taxon>Actinomycetota</taxon>
        <taxon>Actinomycetes</taxon>
        <taxon>Micrococcales</taxon>
        <taxon>Microbacteriaceae</taxon>
        <taxon>Mycetocola</taxon>
    </lineage>
</organism>
<evidence type="ECO:0000313" key="3">
    <source>
        <dbReference type="EMBL" id="RLQ85825.1"/>
    </source>
</evidence>
<evidence type="ECO:0000259" key="2">
    <source>
        <dbReference type="Pfam" id="PF04235"/>
    </source>
</evidence>
<name>A0A3L7J634_9MICO</name>
<comment type="caution">
    <text evidence="3">The sequence shown here is derived from an EMBL/GenBank/DDBJ whole genome shotgun (WGS) entry which is preliminary data.</text>
</comment>
<reference evidence="3 4" key="1">
    <citation type="submission" date="2018-10" db="EMBL/GenBank/DDBJ databases">
        <authorList>
            <person name="Li J."/>
        </authorList>
    </citation>
    <scope>NUCLEOTIDE SEQUENCE [LARGE SCALE GENOMIC DNA]</scope>
    <source>
        <strain evidence="3 4">ZD1-4</strain>
    </source>
</reference>
<feature type="transmembrane region" description="Helical" evidence="1">
    <location>
        <begin position="106"/>
        <end position="125"/>
    </location>
</feature>
<sequence>MLGDVASDRSGTPPSRIVGVDIARGLAILGMFVAHTMPNPSDTELVVDGRSSILFATLAGASLGILSGQDFPSPRGSRAAIYRVVLIRALFVFLLGIVLTSLGSEIAIILDYYAIMFVLVLPLLFLPRGVLAALLVVVALAAPALASAVADQAGDVGTILGGAREYLLTGYYPALVWIPFLLAGLIAARSGLTRPATQLFLIVLGSISAVAGYQVARLSPEVTAAAHSGSTAEIFGSGGVAVAVLGVVLLLTSSAPAVVRRFVTTVLSPVAAAGSMALSVYTAQILVLAVAVQIRDGSGAVDYPGWPLLFWLIAGTLVFSWLWQRFLGKGPLERVLAIVTGPRSH</sequence>
<protein>
    <submittedName>
        <fullName evidence="3">DUF418 domain-containing protein</fullName>
    </submittedName>
</protein>
<evidence type="ECO:0000256" key="1">
    <source>
        <dbReference type="SAM" id="Phobius"/>
    </source>
</evidence>
<feature type="domain" description="DUF418" evidence="2">
    <location>
        <begin position="201"/>
        <end position="336"/>
    </location>
</feature>
<gene>
    <name evidence="3" type="ORF">D9V28_02925</name>
</gene>
<feature type="transmembrane region" description="Helical" evidence="1">
    <location>
        <begin position="170"/>
        <end position="187"/>
    </location>
</feature>
<keyword evidence="1" id="KW-0472">Membrane</keyword>
<feature type="transmembrane region" description="Helical" evidence="1">
    <location>
        <begin position="306"/>
        <end position="324"/>
    </location>
</feature>
<dbReference type="EMBL" id="RCWJ01000001">
    <property type="protein sequence ID" value="RLQ85825.1"/>
    <property type="molecule type" value="Genomic_DNA"/>
</dbReference>
<keyword evidence="4" id="KW-1185">Reference proteome</keyword>
<dbReference type="Proteomes" id="UP000282460">
    <property type="component" value="Unassembled WGS sequence"/>
</dbReference>
<evidence type="ECO:0000313" key="4">
    <source>
        <dbReference type="Proteomes" id="UP000282460"/>
    </source>
</evidence>
<keyword evidence="1" id="KW-1133">Transmembrane helix</keyword>
<dbReference type="AlphaFoldDB" id="A0A3L7J634"/>
<proteinExistence type="predicted"/>